<dbReference type="AlphaFoldDB" id="A0A4Y7KHG6"/>
<organism evidence="1 2">
    <name type="scientific">Papaver somniferum</name>
    <name type="common">Opium poppy</name>
    <dbReference type="NCBI Taxonomy" id="3469"/>
    <lineage>
        <taxon>Eukaryota</taxon>
        <taxon>Viridiplantae</taxon>
        <taxon>Streptophyta</taxon>
        <taxon>Embryophyta</taxon>
        <taxon>Tracheophyta</taxon>
        <taxon>Spermatophyta</taxon>
        <taxon>Magnoliopsida</taxon>
        <taxon>Ranunculales</taxon>
        <taxon>Papaveraceae</taxon>
        <taxon>Papaveroideae</taxon>
        <taxon>Papaver</taxon>
    </lineage>
</organism>
<dbReference type="OrthoDB" id="1433427at2759"/>
<reference evidence="1 2" key="1">
    <citation type="journal article" date="2018" name="Science">
        <title>The opium poppy genome and morphinan production.</title>
        <authorList>
            <person name="Guo L."/>
            <person name="Winzer T."/>
            <person name="Yang X."/>
            <person name="Li Y."/>
            <person name="Ning Z."/>
            <person name="He Z."/>
            <person name="Teodor R."/>
            <person name="Lu Y."/>
            <person name="Bowser T.A."/>
            <person name="Graham I.A."/>
            <person name="Ye K."/>
        </authorList>
    </citation>
    <scope>NUCLEOTIDE SEQUENCE [LARGE SCALE GENOMIC DNA]</scope>
    <source>
        <strain evidence="2">cv. HN1</strain>
        <tissue evidence="1">Leaves</tissue>
    </source>
</reference>
<sequence length="283" mass="31402">MSPMFKFTFTSSQFSQPELQIYFRANFSRISIFRFICSNRTFAGRWSCEQVPCTFGICLQNPYGVPQGAFGEKQDLKNQGHELKVWAVTGFFAFDVSITSGLYLEIGLLCSFYFLGSVLICLCPAAKTNSLADIGVDFYQLQGEEKAVPQTAVTSTINTGIGMGDEGGMQGMGMRGYGGMTQQPGGEQQVCGWERTIWVACRWRTNATDSARSPPMVCYNPRCDQVVILLKTRTVVMKEWETKTALGDPRPRRGFGNSFQPAIDAPRLLRAKMSTKGCINSNL</sequence>
<dbReference type="Gramene" id="RZC72297">
    <property type="protein sequence ID" value="RZC72297"/>
    <property type="gene ID" value="C5167_035499"/>
</dbReference>
<keyword evidence="2" id="KW-1185">Reference proteome</keyword>
<dbReference type="Proteomes" id="UP000316621">
    <property type="component" value="Chromosome 7"/>
</dbReference>
<dbReference type="EMBL" id="CM010721">
    <property type="protein sequence ID" value="RZC72297.1"/>
    <property type="molecule type" value="Genomic_DNA"/>
</dbReference>
<evidence type="ECO:0000313" key="1">
    <source>
        <dbReference type="EMBL" id="RZC72297.1"/>
    </source>
</evidence>
<name>A0A4Y7KHG6_PAPSO</name>
<proteinExistence type="predicted"/>
<gene>
    <name evidence="1" type="ORF">C5167_035499</name>
</gene>
<protein>
    <submittedName>
        <fullName evidence="1">Uncharacterized protein</fullName>
    </submittedName>
</protein>
<accession>A0A4Y7KHG6</accession>
<evidence type="ECO:0000313" key="2">
    <source>
        <dbReference type="Proteomes" id="UP000316621"/>
    </source>
</evidence>